<dbReference type="PROSITE" id="PS50003">
    <property type="entry name" value="PH_DOMAIN"/>
    <property type="match status" value="1"/>
</dbReference>
<reference evidence="5" key="1">
    <citation type="journal article" date="2023" name="Commun. Biol.">
        <title>Genome analysis of Parmales, the sister group of diatoms, reveals the evolutionary specialization of diatoms from phago-mixotrophs to photoautotrophs.</title>
        <authorList>
            <person name="Ban H."/>
            <person name="Sato S."/>
            <person name="Yoshikawa S."/>
            <person name="Yamada K."/>
            <person name="Nakamura Y."/>
            <person name="Ichinomiya M."/>
            <person name="Sato N."/>
            <person name="Blanc-Mathieu R."/>
            <person name="Endo H."/>
            <person name="Kuwata A."/>
            <person name="Ogata H."/>
        </authorList>
    </citation>
    <scope>NUCLEOTIDE SEQUENCE [LARGE SCALE GENOMIC DNA]</scope>
</reference>
<dbReference type="InterPro" id="IPR016024">
    <property type="entry name" value="ARM-type_fold"/>
</dbReference>
<name>A0A9W7GJU6_9STRA</name>
<dbReference type="Gene3D" id="2.30.29.30">
    <property type="entry name" value="Pleckstrin-homology domain (PH domain)/Phosphotyrosine-binding domain (PTB)"/>
    <property type="match status" value="1"/>
</dbReference>
<dbReference type="SUPFAM" id="SSF48371">
    <property type="entry name" value="ARM repeat"/>
    <property type="match status" value="1"/>
</dbReference>
<evidence type="ECO:0000313" key="4">
    <source>
        <dbReference type="EMBL" id="GMI47086.1"/>
    </source>
</evidence>
<sequence length="549" mass="61428">MDGTGVNLVNIITVTPSTLLTSLVLTMAVQGNWETKTLLPPSLILHWTLDIWTPVSVLVCFLVVKVLLAAAPFAELLLVVDGVLPVKRFQLFWGRLVRTIKMSKGYEKDLLPYITKVLPHILTMVENVDYVEPIFPVMVQYMPIFGPHLDVVLPNLGSLGPHLSVMMPFMPELEPHMEVFLPNLPGVLPHLGPMMKHMDSFLPYLGTICPNLPILIPHMGPMMLHVESFLPHLPVIMRNFHYVLPHLPLFLHHIDALLPTLDKTMVHMDGMAPHFDAMAPSLPKFIPIMDRVVDHLPAIIPRLGDTLLNADAVLDYLGWTVKTPLVKSLEMHGTGSTVVKISRAMGGKKKSENDMGGKGGNGMVRRNRHASEVAISLRMQTKISERIVLEGWLKKRSTSALLNSLAGKSWKRKWIVIDVSGCMSVYKSPSKSTPSLRARMFLGGSEVKPQRVGKSFQLVTRGVGERGKKYTHFFRIPKGEDVEGRYWLWFNQLKSWEGSGGGKEGLVEEIGLEGSGGEEEEEEEEEESEEEEEENEEEEMDDAFGANYD</sequence>
<keyword evidence="2" id="KW-1133">Transmembrane helix</keyword>
<dbReference type="OrthoDB" id="191392at2759"/>
<evidence type="ECO:0000313" key="5">
    <source>
        <dbReference type="Proteomes" id="UP001165065"/>
    </source>
</evidence>
<dbReference type="Proteomes" id="UP001165065">
    <property type="component" value="Unassembled WGS sequence"/>
</dbReference>
<dbReference type="AlphaFoldDB" id="A0A9W7GJU6"/>
<evidence type="ECO:0000256" key="1">
    <source>
        <dbReference type="SAM" id="MobiDB-lite"/>
    </source>
</evidence>
<feature type="region of interest" description="Disordered" evidence="1">
    <location>
        <begin position="345"/>
        <end position="364"/>
    </location>
</feature>
<dbReference type="CDD" id="cd00821">
    <property type="entry name" value="PH"/>
    <property type="match status" value="1"/>
</dbReference>
<dbReference type="SUPFAM" id="SSF50729">
    <property type="entry name" value="PH domain-like"/>
    <property type="match status" value="1"/>
</dbReference>
<feature type="compositionally biased region" description="Acidic residues" evidence="1">
    <location>
        <begin position="516"/>
        <end position="542"/>
    </location>
</feature>
<feature type="transmembrane region" description="Helical" evidence="2">
    <location>
        <begin position="51"/>
        <end position="80"/>
    </location>
</feature>
<gene>
    <name evidence="4" type="ORF">TrCOL_g7152</name>
</gene>
<evidence type="ECO:0000256" key="2">
    <source>
        <dbReference type="SAM" id="Phobius"/>
    </source>
</evidence>
<dbReference type="EMBL" id="BRYA01000328">
    <property type="protein sequence ID" value="GMI47086.1"/>
    <property type="molecule type" value="Genomic_DNA"/>
</dbReference>
<accession>A0A9W7GJU6</accession>
<organism evidence="4 5">
    <name type="scientific">Triparma columacea</name>
    <dbReference type="NCBI Taxonomy" id="722753"/>
    <lineage>
        <taxon>Eukaryota</taxon>
        <taxon>Sar</taxon>
        <taxon>Stramenopiles</taxon>
        <taxon>Ochrophyta</taxon>
        <taxon>Bolidophyceae</taxon>
        <taxon>Parmales</taxon>
        <taxon>Triparmaceae</taxon>
        <taxon>Triparma</taxon>
    </lineage>
</organism>
<feature type="region of interest" description="Disordered" evidence="1">
    <location>
        <begin position="499"/>
        <end position="549"/>
    </location>
</feature>
<dbReference type="InterPro" id="IPR011993">
    <property type="entry name" value="PH-like_dom_sf"/>
</dbReference>
<proteinExistence type="predicted"/>
<feature type="domain" description="PH" evidence="3">
    <location>
        <begin position="386"/>
        <end position="498"/>
    </location>
</feature>
<feature type="transmembrane region" description="Helical" evidence="2">
    <location>
        <begin position="7"/>
        <end position="31"/>
    </location>
</feature>
<protein>
    <recommendedName>
        <fullName evidence="3">PH domain-containing protein</fullName>
    </recommendedName>
</protein>
<evidence type="ECO:0000259" key="3">
    <source>
        <dbReference type="PROSITE" id="PS50003"/>
    </source>
</evidence>
<dbReference type="InterPro" id="IPR001849">
    <property type="entry name" value="PH_domain"/>
</dbReference>
<keyword evidence="2" id="KW-0812">Transmembrane</keyword>
<keyword evidence="5" id="KW-1185">Reference proteome</keyword>
<comment type="caution">
    <text evidence="4">The sequence shown here is derived from an EMBL/GenBank/DDBJ whole genome shotgun (WGS) entry which is preliminary data.</text>
</comment>
<keyword evidence="2" id="KW-0472">Membrane</keyword>